<name>A0A914H734_GLORO</name>
<proteinExistence type="predicted"/>
<evidence type="ECO:0000313" key="2">
    <source>
        <dbReference type="WBParaSite" id="Gr19_v10_g1480.t1"/>
    </source>
</evidence>
<reference evidence="2" key="1">
    <citation type="submission" date="2022-11" db="UniProtKB">
        <authorList>
            <consortium name="WormBaseParasite"/>
        </authorList>
    </citation>
    <scope>IDENTIFICATION</scope>
</reference>
<dbReference type="WBParaSite" id="Gr19_v10_g1480.t1">
    <property type="protein sequence ID" value="Gr19_v10_g1480.t1"/>
    <property type="gene ID" value="Gr19_v10_g1480"/>
</dbReference>
<sequence length="101" mass="11129">MRAGGHETLSKSTEICRFESFKSAKKTGWQLGLTNGMETSDHSRIPNRMGGCTNMMSSGMHTLMCVFTRIRSREPDLPEGSLSSQPLFCLELGSRCLAALQ</sequence>
<organism evidence="1 2">
    <name type="scientific">Globodera rostochiensis</name>
    <name type="common">Golden nematode worm</name>
    <name type="synonym">Heterodera rostochiensis</name>
    <dbReference type="NCBI Taxonomy" id="31243"/>
    <lineage>
        <taxon>Eukaryota</taxon>
        <taxon>Metazoa</taxon>
        <taxon>Ecdysozoa</taxon>
        <taxon>Nematoda</taxon>
        <taxon>Chromadorea</taxon>
        <taxon>Rhabditida</taxon>
        <taxon>Tylenchina</taxon>
        <taxon>Tylenchomorpha</taxon>
        <taxon>Tylenchoidea</taxon>
        <taxon>Heteroderidae</taxon>
        <taxon>Heteroderinae</taxon>
        <taxon>Globodera</taxon>
    </lineage>
</organism>
<keyword evidence="1" id="KW-1185">Reference proteome</keyword>
<accession>A0A914H734</accession>
<dbReference type="AlphaFoldDB" id="A0A914H734"/>
<protein>
    <submittedName>
        <fullName evidence="2">Uncharacterized protein</fullName>
    </submittedName>
</protein>
<dbReference type="Proteomes" id="UP000887572">
    <property type="component" value="Unplaced"/>
</dbReference>
<evidence type="ECO:0000313" key="1">
    <source>
        <dbReference type="Proteomes" id="UP000887572"/>
    </source>
</evidence>